<accession>A0A4Q9V0W1</accession>
<dbReference type="GO" id="GO:0005886">
    <property type="term" value="C:plasma membrane"/>
    <property type="evidence" value="ECO:0007669"/>
    <property type="project" value="UniProtKB-SubCell"/>
</dbReference>
<sequence>MSQFFDAGRTSTLWSRLAPHPPKPPVETKSRAGRNLPAAITTAVVLLSLVALSLVFRVEFFLILVIAFLTIAMWEITGAFMARNIRIPLVALSIGQLATLLSTWFLGIGIGLLVFLFATGIAMLWGLGQANGVDRNFKDAVAGSFALAWIGLSGSFAVALIDFPHAQAVIISLILLPVANDTGGWLAGILFGKHPIAPKISPKKSWEGFVGSLLLSLLVSWLTVGLGAGLPFVWVAAFGVLTPVIATAGDFAESMLKRDLGIKDMGSIFPGHGGMLDRLDSLLFCAPTFYFLFSVGFGLL</sequence>
<comment type="subcellular location">
    <subcellularLocation>
        <location evidence="2">Cell membrane</location>
        <topology evidence="2">Multi-pass membrane protein</topology>
    </subcellularLocation>
</comment>
<feature type="transmembrane region" description="Helical" evidence="19">
    <location>
        <begin position="232"/>
        <end position="252"/>
    </location>
</feature>
<evidence type="ECO:0000256" key="4">
    <source>
        <dbReference type="ARBA" id="ARBA00005189"/>
    </source>
</evidence>
<keyword evidence="8" id="KW-1003">Cell membrane</keyword>
<feature type="transmembrane region" description="Helical" evidence="19">
    <location>
        <begin position="36"/>
        <end position="56"/>
    </location>
</feature>
<keyword evidence="12 18" id="KW-0548">Nucleotidyltransferase</keyword>
<evidence type="ECO:0000256" key="17">
    <source>
        <dbReference type="ARBA" id="ARBA00023264"/>
    </source>
</evidence>
<evidence type="ECO:0000256" key="15">
    <source>
        <dbReference type="ARBA" id="ARBA00023136"/>
    </source>
</evidence>
<evidence type="ECO:0000313" key="20">
    <source>
        <dbReference type="EMBL" id="TBW22716.1"/>
    </source>
</evidence>
<comment type="pathway">
    <text evidence="3 18">Phospholipid metabolism; CDP-diacylglycerol biosynthesis; CDP-diacylglycerol from sn-glycerol 3-phosphate: step 3/3.</text>
</comment>
<keyword evidence="16" id="KW-0594">Phospholipid biosynthesis</keyword>
<keyword evidence="11 18" id="KW-0812">Transmembrane</keyword>
<comment type="similarity">
    <text evidence="5 18">Belongs to the CDS family.</text>
</comment>
<dbReference type="GO" id="GO:0004605">
    <property type="term" value="F:phosphatidate cytidylyltransferase activity"/>
    <property type="evidence" value="ECO:0007669"/>
    <property type="project" value="UniProtKB-EC"/>
</dbReference>
<evidence type="ECO:0000256" key="12">
    <source>
        <dbReference type="ARBA" id="ARBA00022695"/>
    </source>
</evidence>
<organism evidence="20 21">
    <name type="scientific">Arcanobacterium bovis</name>
    <dbReference type="NCBI Taxonomy" id="2529275"/>
    <lineage>
        <taxon>Bacteria</taxon>
        <taxon>Bacillati</taxon>
        <taxon>Actinomycetota</taxon>
        <taxon>Actinomycetes</taxon>
        <taxon>Actinomycetales</taxon>
        <taxon>Actinomycetaceae</taxon>
        <taxon>Arcanobacterium</taxon>
    </lineage>
</organism>
<keyword evidence="21" id="KW-1185">Reference proteome</keyword>
<evidence type="ECO:0000256" key="18">
    <source>
        <dbReference type="RuleBase" id="RU003938"/>
    </source>
</evidence>
<evidence type="ECO:0000256" key="13">
    <source>
        <dbReference type="ARBA" id="ARBA00022989"/>
    </source>
</evidence>
<evidence type="ECO:0000256" key="2">
    <source>
        <dbReference type="ARBA" id="ARBA00004651"/>
    </source>
</evidence>
<dbReference type="UniPathway" id="UPA00557">
    <property type="reaction ID" value="UER00614"/>
</dbReference>
<dbReference type="Pfam" id="PF01148">
    <property type="entry name" value="CTP_transf_1"/>
    <property type="match status" value="1"/>
</dbReference>
<keyword evidence="14" id="KW-0443">Lipid metabolism</keyword>
<dbReference type="PANTHER" id="PTHR46382">
    <property type="entry name" value="PHOSPHATIDATE CYTIDYLYLTRANSFERASE"/>
    <property type="match status" value="1"/>
</dbReference>
<evidence type="ECO:0000256" key="3">
    <source>
        <dbReference type="ARBA" id="ARBA00005119"/>
    </source>
</evidence>
<dbReference type="EC" id="2.7.7.41" evidence="6 18"/>
<proteinExistence type="inferred from homology"/>
<evidence type="ECO:0000256" key="8">
    <source>
        <dbReference type="ARBA" id="ARBA00022475"/>
    </source>
</evidence>
<keyword evidence="15 19" id="KW-0472">Membrane</keyword>
<evidence type="ECO:0000256" key="14">
    <source>
        <dbReference type="ARBA" id="ARBA00023098"/>
    </source>
</evidence>
<comment type="catalytic activity">
    <reaction evidence="1 18">
        <text>a 1,2-diacyl-sn-glycero-3-phosphate + CTP + H(+) = a CDP-1,2-diacyl-sn-glycerol + diphosphate</text>
        <dbReference type="Rhea" id="RHEA:16229"/>
        <dbReference type="ChEBI" id="CHEBI:15378"/>
        <dbReference type="ChEBI" id="CHEBI:33019"/>
        <dbReference type="ChEBI" id="CHEBI:37563"/>
        <dbReference type="ChEBI" id="CHEBI:58332"/>
        <dbReference type="ChEBI" id="CHEBI:58608"/>
        <dbReference type="EC" id="2.7.7.41"/>
    </reaction>
</comment>
<feature type="transmembrane region" description="Helical" evidence="19">
    <location>
        <begin position="140"/>
        <end position="161"/>
    </location>
</feature>
<evidence type="ECO:0000256" key="16">
    <source>
        <dbReference type="ARBA" id="ARBA00023209"/>
    </source>
</evidence>
<evidence type="ECO:0000256" key="1">
    <source>
        <dbReference type="ARBA" id="ARBA00001698"/>
    </source>
</evidence>
<protein>
    <recommendedName>
        <fullName evidence="7 18">Phosphatidate cytidylyltransferase</fullName>
        <ecNumber evidence="6 18">2.7.7.41</ecNumber>
    </recommendedName>
</protein>
<evidence type="ECO:0000256" key="7">
    <source>
        <dbReference type="ARBA" id="ARBA00019373"/>
    </source>
</evidence>
<gene>
    <name evidence="20" type="ORF">EZJ44_02035</name>
</gene>
<comment type="caution">
    <text evidence="20">The sequence shown here is derived from an EMBL/GenBank/DDBJ whole genome shotgun (WGS) entry which is preliminary data.</text>
</comment>
<name>A0A4Q9V0W1_9ACTO</name>
<dbReference type="InterPro" id="IPR000374">
    <property type="entry name" value="PC_trans"/>
</dbReference>
<feature type="transmembrane region" description="Helical" evidence="19">
    <location>
        <begin position="61"/>
        <end position="82"/>
    </location>
</feature>
<reference evidence="20 21" key="1">
    <citation type="submission" date="2019-02" db="EMBL/GenBank/DDBJ databases">
        <title>Arcanobacterium bovis sp. nov., isolated from the milk of a cow with mastitis.</title>
        <authorList>
            <person name="Sammra O."/>
            <person name="Foster G."/>
            <person name="Hassan A."/>
            <person name="Alssahen M."/>
            <person name="Laemmler C."/>
            <person name="Borowiak M."/>
            <person name="Malorny B."/>
            <person name="Abdulmawjood A."/>
        </authorList>
    </citation>
    <scope>NUCLEOTIDE SEQUENCE [LARGE SCALE GENOMIC DNA]</scope>
    <source>
        <strain evidence="20 21">C605018/01/1</strain>
    </source>
</reference>
<dbReference type="OrthoDB" id="9799199at2"/>
<evidence type="ECO:0000256" key="6">
    <source>
        <dbReference type="ARBA" id="ARBA00012487"/>
    </source>
</evidence>
<keyword evidence="17" id="KW-1208">Phospholipid metabolism</keyword>
<dbReference type="PANTHER" id="PTHR46382:SF1">
    <property type="entry name" value="PHOSPHATIDATE CYTIDYLYLTRANSFERASE"/>
    <property type="match status" value="1"/>
</dbReference>
<evidence type="ECO:0000256" key="10">
    <source>
        <dbReference type="ARBA" id="ARBA00022679"/>
    </source>
</evidence>
<dbReference type="AlphaFoldDB" id="A0A4Q9V0W1"/>
<dbReference type="GO" id="GO:0016024">
    <property type="term" value="P:CDP-diacylglycerol biosynthetic process"/>
    <property type="evidence" value="ECO:0007669"/>
    <property type="project" value="UniProtKB-UniPathway"/>
</dbReference>
<evidence type="ECO:0000256" key="19">
    <source>
        <dbReference type="SAM" id="Phobius"/>
    </source>
</evidence>
<keyword evidence="13 19" id="KW-1133">Transmembrane helix</keyword>
<feature type="transmembrane region" description="Helical" evidence="19">
    <location>
        <begin position="208"/>
        <end position="226"/>
    </location>
</feature>
<feature type="transmembrane region" description="Helical" evidence="19">
    <location>
        <begin position="281"/>
        <end position="299"/>
    </location>
</feature>
<dbReference type="Proteomes" id="UP000293036">
    <property type="component" value="Unassembled WGS sequence"/>
</dbReference>
<dbReference type="EMBL" id="SJDT01000002">
    <property type="protein sequence ID" value="TBW22716.1"/>
    <property type="molecule type" value="Genomic_DNA"/>
</dbReference>
<feature type="transmembrane region" description="Helical" evidence="19">
    <location>
        <begin position="102"/>
        <end position="128"/>
    </location>
</feature>
<evidence type="ECO:0000256" key="5">
    <source>
        <dbReference type="ARBA" id="ARBA00010185"/>
    </source>
</evidence>
<evidence type="ECO:0000313" key="21">
    <source>
        <dbReference type="Proteomes" id="UP000293036"/>
    </source>
</evidence>
<feature type="transmembrane region" description="Helical" evidence="19">
    <location>
        <begin position="167"/>
        <end position="187"/>
    </location>
</feature>
<keyword evidence="9" id="KW-0444">Lipid biosynthesis</keyword>
<dbReference type="PROSITE" id="PS01315">
    <property type="entry name" value="CDS"/>
    <property type="match status" value="1"/>
</dbReference>
<evidence type="ECO:0000256" key="9">
    <source>
        <dbReference type="ARBA" id="ARBA00022516"/>
    </source>
</evidence>
<comment type="pathway">
    <text evidence="4">Lipid metabolism.</text>
</comment>
<keyword evidence="10 18" id="KW-0808">Transferase</keyword>
<evidence type="ECO:0000256" key="11">
    <source>
        <dbReference type="ARBA" id="ARBA00022692"/>
    </source>
</evidence>
<dbReference type="RefSeq" id="WP_131279642.1">
    <property type="nucleotide sequence ID" value="NZ_JBHSLR010000009.1"/>
</dbReference>